<feature type="transmembrane region" description="Helical" evidence="1">
    <location>
        <begin position="251"/>
        <end position="267"/>
    </location>
</feature>
<dbReference type="EMBL" id="JBBPCC010000004">
    <property type="protein sequence ID" value="MEK8128070.1"/>
    <property type="molecule type" value="Genomic_DNA"/>
</dbReference>
<keyword evidence="3" id="KW-1185">Reference proteome</keyword>
<proteinExistence type="predicted"/>
<organism evidence="2 3">
    <name type="scientific">Paenibacillus filicis</name>
    <dbReference type="NCBI Taxonomy" id="669464"/>
    <lineage>
        <taxon>Bacteria</taxon>
        <taxon>Bacillati</taxon>
        <taxon>Bacillota</taxon>
        <taxon>Bacilli</taxon>
        <taxon>Bacillales</taxon>
        <taxon>Paenibacillaceae</taxon>
        <taxon>Paenibacillus</taxon>
    </lineage>
</organism>
<evidence type="ECO:0000256" key="1">
    <source>
        <dbReference type="SAM" id="Phobius"/>
    </source>
</evidence>
<protein>
    <submittedName>
        <fullName evidence="2">Uncharacterized protein</fullName>
    </submittedName>
</protein>
<dbReference type="RefSeq" id="WP_341415129.1">
    <property type="nucleotide sequence ID" value="NZ_JBBPCC010000004.1"/>
</dbReference>
<keyword evidence="1" id="KW-0472">Membrane</keyword>
<name>A0ABU9DJ31_9BACL</name>
<dbReference type="Proteomes" id="UP001469365">
    <property type="component" value="Unassembled WGS sequence"/>
</dbReference>
<sequence length="377" mass="42668">MGNRTFLSVNQENLSVGSYADVAFETNNFIAPLWFCVVSQERYEQYREQVLAAWQAVEPLLEQEEEEDSPEREAFWDSLNLHIPWEEALQQMNRSLPAALSRFPALGTYVSAWMDTLWSHIAGRQSMVIHLELGQFFGFFGEPKAYLKSIEDCLTLWRNPDSAWFERHSDQANAYMLGGEHLPKRAESLEEVDSESVLTVDTGRFLGEDREVSSPKKSTKWVQELYTWLLAIVLAGLFIAIWVWSGSIGRALLACLIPIAVIVLWELRKRPKPANSPGSRRTGSPREASQAMYYTGSSPITSQGLEARQGNSRESFIVRWPHNRLTRIDAVQQLELVLHPDYAQLYPSHPIVALDGKTKSEHVAAAAACLTRLSQEA</sequence>
<reference evidence="2 3" key="1">
    <citation type="submission" date="2024-04" db="EMBL/GenBank/DDBJ databases">
        <title>draft genome sequnece of Paenibacillus filicis.</title>
        <authorList>
            <person name="Kim D.-U."/>
        </authorList>
    </citation>
    <scope>NUCLEOTIDE SEQUENCE [LARGE SCALE GENOMIC DNA]</scope>
    <source>
        <strain evidence="2 3">KACC14197</strain>
    </source>
</reference>
<accession>A0ABU9DJ31</accession>
<feature type="transmembrane region" description="Helical" evidence="1">
    <location>
        <begin position="225"/>
        <end position="245"/>
    </location>
</feature>
<evidence type="ECO:0000313" key="3">
    <source>
        <dbReference type="Proteomes" id="UP001469365"/>
    </source>
</evidence>
<comment type="caution">
    <text evidence="2">The sequence shown here is derived from an EMBL/GenBank/DDBJ whole genome shotgun (WGS) entry which is preliminary data.</text>
</comment>
<evidence type="ECO:0000313" key="2">
    <source>
        <dbReference type="EMBL" id="MEK8128070.1"/>
    </source>
</evidence>
<keyword evidence="1" id="KW-1133">Transmembrane helix</keyword>
<keyword evidence="1" id="KW-0812">Transmembrane</keyword>
<gene>
    <name evidence="2" type="ORF">WMW72_09165</name>
</gene>